<feature type="domain" description="RRM" evidence="7">
    <location>
        <begin position="236"/>
        <end position="313"/>
    </location>
</feature>
<gene>
    <name evidence="8" type="ORF">RN001_011617</name>
</gene>
<dbReference type="SUPFAM" id="SSF54928">
    <property type="entry name" value="RNA-binding domain, RBD"/>
    <property type="match status" value="2"/>
</dbReference>
<comment type="caution">
    <text evidence="8">The sequence shown here is derived from an EMBL/GenBank/DDBJ whole genome shotgun (WGS) entry which is preliminary data.</text>
</comment>
<sequence length="387" mass="44205">MKTNFKRKLEDNHDSTPVASYKKKKKNSQKDLKKVMSTGSVEAPVGLSTNQNKTKLKLDKKRKREKLRSKNLKSVKTHTKLDKVDATVQIADSKKSQKQRKNSTNNTIVEESIGTTPDHVEEGSNAQINNKNERTLFVGNVGITTKKEQLLKAFRQYGKIESIRLRGITPADPKTPKRLAAIKRTFHPKRTSFHSYVVFQNTEDAIKATSLNGTKLNDHIIRVELCNDNVDLDPTKAIFIGNIPFDTEENDLWNTFDQYGKIVSVRLIRNSETGMCIGIGYVNFESSDAVELVLMADSIMIKTRELRIQRYSKTKIKKSKEGKRPLQFKEKKLKSSNTELKKPKHETSNPGLDSNVYQGSKFVQRKKKKKNKTLKQNMKMIKKIAPR</sequence>
<dbReference type="InterPro" id="IPR035979">
    <property type="entry name" value="RBD_domain_sf"/>
</dbReference>
<feature type="compositionally biased region" description="Basic residues" evidence="6">
    <location>
        <begin position="363"/>
        <end position="373"/>
    </location>
</feature>
<reference evidence="9" key="1">
    <citation type="submission" date="2023-01" db="EMBL/GenBank/DDBJ databases">
        <title>Key to firefly adult light organ development and bioluminescence: homeobox transcription factors regulate luciferase expression and transportation to peroxisome.</title>
        <authorList>
            <person name="Fu X."/>
        </authorList>
    </citation>
    <scope>NUCLEOTIDE SEQUENCE [LARGE SCALE GENOMIC DNA]</scope>
</reference>
<evidence type="ECO:0000313" key="8">
    <source>
        <dbReference type="EMBL" id="KAK4875195.1"/>
    </source>
</evidence>
<dbReference type="CDD" id="cd12394">
    <property type="entry name" value="RRM1_RBM34"/>
    <property type="match status" value="1"/>
</dbReference>
<dbReference type="InterPro" id="IPR000504">
    <property type="entry name" value="RRM_dom"/>
</dbReference>
<proteinExistence type="inferred from homology"/>
<feature type="region of interest" description="Disordered" evidence="6">
    <location>
        <begin position="92"/>
        <end position="124"/>
    </location>
</feature>
<keyword evidence="4" id="KW-0539">Nucleus</keyword>
<keyword evidence="3 5" id="KW-0694">RNA-binding</keyword>
<evidence type="ECO:0000256" key="3">
    <source>
        <dbReference type="ARBA" id="ARBA00022884"/>
    </source>
</evidence>
<feature type="compositionally biased region" description="Basic residues" evidence="6">
    <location>
        <begin position="54"/>
        <end position="78"/>
    </location>
</feature>
<dbReference type="Gene3D" id="3.30.70.330">
    <property type="match status" value="2"/>
</dbReference>
<accession>A0AAN7Q0X0</accession>
<dbReference type="PANTHER" id="PTHR23236">
    <property type="entry name" value="EUKARYOTIC TRANSLATION INITIATION FACTOR 4B/4H"/>
    <property type="match status" value="1"/>
</dbReference>
<organism evidence="8 9">
    <name type="scientific">Aquatica leii</name>
    <dbReference type="NCBI Taxonomy" id="1421715"/>
    <lineage>
        <taxon>Eukaryota</taxon>
        <taxon>Metazoa</taxon>
        <taxon>Ecdysozoa</taxon>
        <taxon>Arthropoda</taxon>
        <taxon>Hexapoda</taxon>
        <taxon>Insecta</taxon>
        <taxon>Pterygota</taxon>
        <taxon>Neoptera</taxon>
        <taxon>Endopterygota</taxon>
        <taxon>Coleoptera</taxon>
        <taxon>Polyphaga</taxon>
        <taxon>Elateriformia</taxon>
        <taxon>Elateroidea</taxon>
        <taxon>Lampyridae</taxon>
        <taxon>Luciolinae</taxon>
        <taxon>Aquatica</taxon>
    </lineage>
</organism>
<feature type="region of interest" description="Disordered" evidence="6">
    <location>
        <begin position="1"/>
        <end position="80"/>
    </location>
</feature>
<dbReference type="AlphaFoldDB" id="A0AAN7Q0X0"/>
<evidence type="ECO:0000256" key="1">
    <source>
        <dbReference type="ARBA" id="ARBA00004604"/>
    </source>
</evidence>
<evidence type="ECO:0000256" key="2">
    <source>
        <dbReference type="ARBA" id="ARBA00007077"/>
    </source>
</evidence>
<dbReference type="Pfam" id="PF00076">
    <property type="entry name" value="RRM_1"/>
    <property type="match status" value="2"/>
</dbReference>
<evidence type="ECO:0000256" key="5">
    <source>
        <dbReference type="PROSITE-ProRule" id="PRU00176"/>
    </source>
</evidence>
<dbReference type="PROSITE" id="PS50102">
    <property type="entry name" value="RRM"/>
    <property type="match status" value="2"/>
</dbReference>
<feature type="compositionally biased region" description="Polar residues" evidence="6">
    <location>
        <begin position="102"/>
        <end position="115"/>
    </location>
</feature>
<evidence type="ECO:0000313" key="9">
    <source>
        <dbReference type="Proteomes" id="UP001353858"/>
    </source>
</evidence>
<feature type="compositionally biased region" description="Polar residues" evidence="6">
    <location>
        <begin position="348"/>
        <end position="358"/>
    </location>
</feature>
<dbReference type="GO" id="GO:0019843">
    <property type="term" value="F:rRNA binding"/>
    <property type="evidence" value="ECO:0007669"/>
    <property type="project" value="TreeGrafter"/>
</dbReference>
<dbReference type="Proteomes" id="UP001353858">
    <property type="component" value="Unassembled WGS sequence"/>
</dbReference>
<dbReference type="InterPro" id="IPR012677">
    <property type="entry name" value="Nucleotide-bd_a/b_plait_sf"/>
</dbReference>
<evidence type="ECO:0000256" key="6">
    <source>
        <dbReference type="SAM" id="MobiDB-lite"/>
    </source>
</evidence>
<keyword evidence="9" id="KW-1185">Reference proteome</keyword>
<feature type="region of interest" description="Disordered" evidence="6">
    <location>
        <begin position="331"/>
        <end position="387"/>
    </location>
</feature>
<comment type="similarity">
    <text evidence="2">Belongs to the RRM RBM34 family.</text>
</comment>
<comment type="subcellular location">
    <subcellularLocation>
        <location evidence="1">Nucleus</location>
        <location evidence="1">Nucleolus</location>
    </subcellularLocation>
</comment>
<dbReference type="PANTHER" id="PTHR23236:SF25">
    <property type="entry name" value="RNA-BINDING PROTEIN 34"/>
    <property type="match status" value="1"/>
</dbReference>
<evidence type="ECO:0000259" key="7">
    <source>
        <dbReference type="PROSITE" id="PS50102"/>
    </source>
</evidence>
<protein>
    <recommendedName>
        <fullName evidence="7">RRM domain-containing protein</fullName>
    </recommendedName>
</protein>
<dbReference type="EMBL" id="JARPUR010000005">
    <property type="protein sequence ID" value="KAK4875195.1"/>
    <property type="molecule type" value="Genomic_DNA"/>
</dbReference>
<feature type="domain" description="RRM" evidence="7">
    <location>
        <begin position="134"/>
        <end position="228"/>
    </location>
</feature>
<dbReference type="SMART" id="SM00360">
    <property type="entry name" value="RRM"/>
    <property type="match status" value="2"/>
</dbReference>
<evidence type="ECO:0000256" key="4">
    <source>
        <dbReference type="ARBA" id="ARBA00023242"/>
    </source>
</evidence>
<name>A0AAN7Q0X0_9COLE</name>
<dbReference type="GO" id="GO:0000463">
    <property type="term" value="P:maturation of LSU-rRNA from tricistronic rRNA transcript (SSU-rRNA, 5.8S rRNA, LSU-rRNA)"/>
    <property type="evidence" value="ECO:0007669"/>
    <property type="project" value="TreeGrafter"/>
</dbReference>
<dbReference type="GO" id="GO:0005730">
    <property type="term" value="C:nucleolus"/>
    <property type="evidence" value="ECO:0007669"/>
    <property type="project" value="UniProtKB-SubCell"/>
</dbReference>